<evidence type="ECO:0000313" key="1">
    <source>
        <dbReference type="EMBL" id="BDZ52387.1"/>
    </source>
</evidence>
<dbReference type="EMBL" id="AP027733">
    <property type="protein sequence ID" value="BDZ52387.1"/>
    <property type="molecule type" value="Genomic_DNA"/>
</dbReference>
<organism evidence="1 2">
    <name type="scientific">Frondihabitans sucicola</name>
    <dbReference type="NCBI Taxonomy" id="1268041"/>
    <lineage>
        <taxon>Bacteria</taxon>
        <taxon>Bacillati</taxon>
        <taxon>Actinomycetota</taxon>
        <taxon>Actinomycetes</taxon>
        <taxon>Micrococcales</taxon>
        <taxon>Microbacteriaceae</taxon>
        <taxon>Frondihabitans</taxon>
    </lineage>
</organism>
<sequence length="53" mass="6041">MKIKIELTINVDPEDWSRSYGTGTDAKAVRNDVKSWVRGWVSEHPENLIEVVA</sequence>
<reference evidence="2" key="1">
    <citation type="journal article" date="2019" name="Int. J. Syst. Evol. Microbiol.">
        <title>The Global Catalogue of Microorganisms (GCM) 10K type strain sequencing project: providing services to taxonomists for standard genome sequencing and annotation.</title>
        <authorList>
            <consortium name="The Broad Institute Genomics Platform"/>
            <consortium name="The Broad Institute Genome Sequencing Center for Infectious Disease"/>
            <person name="Wu L."/>
            <person name="Ma J."/>
        </authorList>
    </citation>
    <scope>NUCLEOTIDE SEQUENCE [LARGE SCALE GENOMIC DNA]</scope>
    <source>
        <strain evidence="2">NBRC 108728</strain>
    </source>
</reference>
<accession>A0ABM8GV91</accession>
<gene>
    <name evidence="1" type="ORF">GCM10025867_46280</name>
</gene>
<geneLocation type="plasmid" evidence="1 2">
    <name>pNBRC108728a</name>
</geneLocation>
<keyword evidence="1" id="KW-0614">Plasmid</keyword>
<name>A0ABM8GV91_9MICO</name>
<dbReference type="Proteomes" id="UP001321486">
    <property type="component" value="Plasmid pNBRC108728a"/>
</dbReference>
<proteinExistence type="predicted"/>
<evidence type="ECO:0000313" key="2">
    <source>
        <dbReference type="Proteomes" id="UP001321486"/>
    </source>
</evidence>
<protein>
    <submittedName>
        <fullName evidence="1">Uncharacterized protein</fullName>
    </submittedName>
</protein>
<dbReference type="RefSeq" id="WP_286347245.1">
    <property type="nucleotide sequence ID" value="NZ_AP027733.1"/>
</dbReference>
<keyword evidence="2" id="KW-1185">Reference proteome</keyword>